<evidence type="ECO:0000259" key="7">
    <source>
        <dbReference type="Pfam" id="PF09335"/>
    </source>
</evidence>
<comment type="similarity">
    <text evidence="6">Belongs to the TVP38/TMEM64 family.</text>
</comment>
<gene>
    <name evidence="8" type="ORF">MTR66_03180</name>
</gene>
<dbReference type="InterPro" id="IPR015414">
    <property type="entry name" value="TMEM64"/>
</dbReference>
<keyword evidence="3 6" id="KW-0812">Transmembrane</keyword>
<evidence type="ECO:0000313" key="9">
    <source>
        <dbReference type="Proteomes" id="UP001202281"/>
    </source>
</evidence>
<feature type="transmembrane region" description="Helical" evidence="6">
    <location>
        <begin position="53"/>
        <end position="71"/>
    </location>
</feature>
<comment type="subcellular location">
    <subcellularLocation>
        <location evidence="1 6">Cell membrane</location>
        <topology evidence="1 6">Multi-pass membrane protein</topology>
    </subcellularLocation>
</comment>
<evidence type="ECO:0000256" key="2">
    <source>
        <dbReference type="ARBA" id="ARBA00022475"/>
    </source>
</evidence>
<organism evidence="8 9">
    <name type="scientific">Novosphingobium beihaiensis</name>
    <dbReference type="NCBI Taxonomy" id="2930389"/>
    <lineage>
        <taxon>Bacteria</taxon>
        <taxon>Pseudomonadati</taxon>
        <taxon>Pseudomonadota</taxon>
        <taxon>Alphaproteobacteria</taxon>
        <taxon>Sphingomonadales</taxon>
        <taxon>Sphingomonadaceae</taxon>
        <taxon>Novosphingobium</taxon>
    </lineage>
</organism>
<evidence type="ECO:0000256" key="4">
    <source>
        <dbReference type="ARBA" id="ARBA00022989"/>
    </source>
</evidence>
<evidence type="ECO:0000256" key="5">
    <source>
        <dbReference type="ARBA" id="ARBA00023136"/>
    </source>
</evidence>
<feature type="transmembrane region" description="Helical" evidence="6">
    <location>
        <begin position="83"/>
        <end position="109"/>
    </location>
</feature>
<evidence type="ECO:0000256" key="6">
    <source>
        <dbReference type="RuleBase" id="RU366058"/>
    </source>
</evidence>
<protein>
    <recommendedName>
        <fullName evidence="6">TVP38/TMEM64 family membrane protein</fullName>
    </recommendedName>
</protein>
<feature type="transmembrane region" description="Helical" evidence="6">
    <location>
        <begin position="168"/>
        <end position="191"/>
    </location>
</feature>
<evidence type="ECO:0000313" key="8">
    <source>
        <dbReference type="EMBL" id="MCJ2185814.1"/>
    </source>
</evidence>
<feature type="transmembrane region" description="Helical" evidence="6">
    <location>
        <begin position="139"/>
        <end position="161"/>
    </location>
</feature>
<sequence length="241" mass="25336">MAKSSSLKRWAPLGVAAACLVAFFALGGPKYISLEWMQQNRDWLSGFASSRPLTAFLLMIVIYAGLVAISFPGASLLTIFAGFMFGAWVGTGAVVLGATIGAVAIFVMARSTFGDALARKAGSAVDKLREGFERDETSYLLILRLAPAFPFWLVNIAAGLLGARLRTFAWTTLVGIVPGSFVYASIGAGAGALLDAGKSLSLAGALTRTEVILPIAGLIVLSLLPMALRRIQGRRQDATHG</sequence>
<feature type="domain" description="VTT" evidence="7">
    <location>
        <begin position="74"/>
        <end position="188"/>
    </location>
</feature>
<comment type="caution">
    <text evidence="8">The sequence shown here is derived from an EMBL/GenBank/DDBJ whole genome shotgun (WGS) entry which is preliminary data.</text>
</comment>
<dbReference type="RefSeq" id="WP_243917827.1">
    <property type="nucleotide sequence ID" value="NZ_JALHLG010000003.1"/>
</dbReference>
<keyword evidence="5 6" id="KW-0472">Membrane</keyword>
<keyword evidence="2 6" id="KW-1003">Cell membrane</keyword>
<dbReference type="PANTHER" id="PTHR12677">
    <property type="entry name" value="GOLGI APPARATUS MEMBRANE PROTEIN TVP38-RELATED"/>
    <property type="match status" value="1"/>
</dbReference>
<dbReference type="Pfam" id="PF09335">
    <property type="entry name" value="VTT_dom"/>
    <property type="match status" value="1"/>
</dbReference>
<accession>A0ABT0BLA3</accession>
<name>A0ABT0BLA3_9SPHN</name>
<proteinExistence type="inferred from homology"/>
<feature type="transmembrane region" description="Helical" evidence="6">
    <location>
        <begin position="211"/>
        <end position="228"/>
    </location>
</feature>
<dbReference type="EMBL" id="JALHLG010000003">
    <property type="protein sequence ID" value="MCJ2185814.1"/>
    <property type="molecule type" value="Genomic_DNA"/>
</dbReference>
<dbReference type="Proteomes" id="UP001202281">
    <property type="component" value="Unassembled WGS sequence"/>
</dbReference>
<reference evidence="8 9" key="1">
    <citation type="submission" date="2022-04" db="EMBL/GenBank/DDBJ databases">
        <title>Identification of a novel bacterium isolated from mangrove sediments.</title>
        <authorList>
            <person name="Pan X."/>
        </authorList>
    </citation>
    <scope>NUCLEOTIDE SEQUENCE [LARGE SCALE GENOMIC DNA]</scope>
    <source>
        <strain evidence="8 9">B2638</strain>
    </source>
</reference>
<keyword evidence="4 6" id="KW-1133">Transmembrane helix</keyword>
<dbReference type="PANTHER" id="PTHR12677:SF59">
    <property type="entry name" value="GOLGI APPARATUS MEMBRANE PROTEIN TVP38-RELATED"/>
    <property type="match status" value="1"/>
</dbReference>
<dbReference type="InterPro" id="IPR032816">
    <property type="entry name" value="VTT_dom"/>
</dbReference>
<evidence type="ECO:0000256" key="1">
    <source>
        <dbReference type="ARBA" id="ARBA00004651"/>
    </source>
</evidence>
<keyword evidence="9" id="KW-1185">Reference proteome</keyword>
<evidence type="ECO:0000256" key="3">
    <source>
        <dbReference type="ARBA" id="ARBA00022692"/>
    </source>
</evidence>